<accession>A0A4Z2IT74</accession>
<dbReference type="EMBL" id="SRLO01000054">
    <property type="protein sequence ID" value="TNN80512.1"/>
    <property type="molecule type" value="Genomic_DNA"/>
</dbReference>
<protein>
    <submittedName>
        <fullName evidence="1">Uncharacterized protein</fullName>
    </submittedName>
</protein>
<evidence type="ECO:0000313" key="2">
    <source>
        <dbReference type="Proteomes" id="UP000314294"/>
    </source>
</evidence>
<dbReference type="Proteomes" id="UP000314294">
    <property type="component" value="Unassembled WGS sequence"/>
</dbReference>
<reference evidence="1 2" key="1">
    <citation type="submission" date="2019-03" db="EMBL/GenBank/DDBJ databases">
        <title>First draft genome of Liparis tanakae, snailfish: a comprehensive survey of snailfish specific genes.</title>
        <authorList>
            <person name="Kim W."/>
            <person name="Song I."/>
            <person name="Jeong J.-H."/>
            <person name="Kim D."/>
            <person name="Kim S."/>
            <person name="Ryu S."/>
            <person name="Song J.Y."/>
            <person name="Lee S.K."/>
        </authorList>
    </citation>
    <scope>NUCLEOTIDE SEQUENCE [LARGE SCALE GENOMIC DNA]</scope>
    <source>
        <tissue evidence="1">Muscle</tissue>
    </source>
</reference>
<organism evidence="1 2">
    <name type="scientific">Liparis tanakae</name>
    <name type="common">Tanaka's snailfish</name>
    <dbReference type="NCBI Taxonomy" id="230148"/>
    <lineage>
        <taxon>Eukaryota</taxon>
        <taxon>Metazoa</taxon>
        <taxon>Chordata</taxon>
        <taxon>Craniata</taxon>
        <taxon>Vertebrata</taxon>
        <taxon>Euteleostomi</taxon>
        <taxon>Actinopterygii</taxon>
        <taxon>Neopterygii</taxon>
        <taxon>Teleostei</taxon>
        <taxon>Neoteleostei</taxon>
        <taxon>Acanthomorphata</taxon>
        <taxon>Eupercaria</taxon>
        <taxon>Perciformes</taxon>
        <taxon>Cottioidei</taxon>
        <taxon>Cottales</taxon>
        <taxon>Liparidae</taxon>
        <taxon>Liparis</taxon>
    </lineage>
</organism>
<evidence type="ECO:0000313" key="1">
    <source>
        <dbReference type="EMBL" id="TNN80512.1"/>
    </source>
</evidence>
<dbReference type="AlphaFoldDB" id="A0A4Z2IT74"/>
<sequence>MKVDFDNVTLRNDLYAGHLSLGQHLVDKVVPGDVAAAGIDGVQQAHDERDDEEGPQALPGWPFDGPAAAIHPPIYIEMQQQEGGGPGCGETGLCACAGGMRWRVAGRLVTEGLVLLDVSLSLMKSSLAGLIKKPSFRFFTDPQHHRANQNTAWRLDRTKYKGRFDIDSLALTIAELSSDSQPPMLEELNPPSTRFCGLRRQVFFSLDFSPLPFFRSHGIGVRLCQSWTGASSQPGRQTSKQMDRFGLNPSHTISSSWSSSFNLHVSLQSGRKAAECESCVFWGMGTTTPPLYSANLTRAHM</sequence>
<gene>
    <name evidence="1" type="ORF">EYF80_009251</name>
</gene>
<keyword evidence="2" id="KW-1185">Reference proteome</keyword>
<proteinExistence type="predicted"/>
<comment type="caution">
    <text evidence="1">The sequence shown here is derived from an EMBL/GenBank/DDBJ whole genome shotgun (WGS) entry which is preliminary data.</text>
</comment>
<name>A0A4Z2IT74_9TELE</name>